<dbReference type="PROSITE" id="PS50127">
    <property type="entry name" value="UBC_2"/>
    <property type="match status" value="1"/>
</dbReference>
<accession>A0AAN7Q7S1</accession>
<dbReference type="InterPro" id="IPR041545">
    <property type="entry name" value="DUF5601"/>
</dbReference>
<dbReference type="GO" id="GO:0016192">
    <property type="term" value="P:vesicle-mediated transport"/>
    <property type="evidence" value="ECO:0007669"/>
    <property type="project" value="InterPro"/>
</dbReference>
<evidence type="ECO:0000313" key="3">
    <source>
        <dbReference type="EMBL" id="KAK4760639.1"/>
    </source>
</evidence>
<comment type="subunit">
    <text evidence="1">Heterodimer with UBC35 or UBC36.</text>
</comment>
<dbReference type="InterPro" id="IPR016135">
    <property type="entry name" value="UBQ-conjugating_enzyme/RWD"/>
</dbReference>
<dbReference type="CDD" id="cd23807">
    <property type="entry name" value="UEV_UBE2V"/>
    <property type="match status" value="1"/>
</dbReference>
<dbReference type="Gene3D" id="1.10.246.120">
    <property type="match status" value="1"/>
</dbReference>
<keyword evidence="4" id="KW-1185">Reference proteome</keyword>
<evidence type="ECO:0000259" key="2">
    <source>
        <dbReference type="PROSITE" id="PS50127"/>
    </source>
</evidence>
<feature type="domain" description="UBC core" evidence="2">
    <location>
        <begin position="360"/>
        <end position="515"/>
    </location>
</feature>
<dbReference type="Pfam" id="PF00179">
    <property type="entry name" value="UQ_con"/>
    <property type="match status" value="1"/>
</dbReference>
<protein>
    <recommendedName>
        <fullName evidence="2">UBC core domain-containing protein</fullName>
    </recommendedName>
</protein>
<comment type="caution">
    <text evidence="3">The sequence shown here is derived from an EMBL/GenBank/DDBJ whole genome shotgun (WGS) entry which is preliminary data.</text>
</comment>
<dbReference type="InterPro" id="IPR037191">
    <property type="entry name" value="VPS9_dom_sf"/>
</dbReference>
<dbReference type="Proteomes" id="UP001345219">
    <property type="component" value="Chromosome 5"/>
</dbReference>
<organism evidence="3 4">
    <name type="scientific">Trapa incisa</name>
    <dbReference type="NCBI Taxonomy" id="236973"/>
    <lineage>
        <taxon>Eukaryota</taxon>
        <taxon>Viridiplantae</taxon>
        <taxon>Streptophyta</taxon>
        <taxon>Embryophyta</taxon>
        <taxon>Tracheophyta</taxon>
        <taxon>Spermatophyta</taxon>
        <taxon>Magnoliopsida</taxon>
        <taxon>eudicotyledons</taxon>
        <taxon>Gunneridae</taxon>
        <taxon>Pentapetalae</taxon>
        <taxon>rosids</taxon>
        <taxon>malvids</taxon>
        <taxon>Myrtales</taxon>
        <taxon>Lythraceae</taxon>
        <taxon>Trapa</taxon>
    </lineage>
</organism>
<dbReference type="GO" id="GO:0031267">
    <property type="term" value="F:small GTPase binding"/>
    <property type="evidence" value="ECO:0007669"/>
    <property type="project" value="TreeGrafter"/>
</dbReference>
<sequence length="522" mass="58909">MASLVAFQFIVSFSFYAPNPENDGKRVQEFYLAMENSIRDHPLWSGASEEEIDYSIEGLEKYVMTKLFSRTFACTPEDSKIDHEITEKITLLQTFLKPEHLDIPAILRNEASWLVMDKDYNVRDGMKGQKVDMPDMAMDLKGRSKSGSSYPFMDVEAGDLRVGDVERLLKLYKDVVNKYTELCASYRHLSSSKSELVHLKGKNAPSNQPPETSVSWPCLHSGDLSGMKTDVAPLFKPEFAATSPSSATETHLFSTETRTLPGLTFTDCWQWQKKPLLYPLVKLTKSNLESTEKSKTDRIAFFVIYVTDGIWVFTSQSKKRGKLLPVSLRGASTNVLWFSTRIQSITSRSMGSEGSRVVVPRNFRLLEELERGEKGIGDGTVSYGMDDSDDIYMQSWTGTIIGPPSTVHEGRIYQLKLFCGKDYPDNPPTVRFQTRINMTCINQETGVVEPSLFPVLGKWQREFTMEHILLQLKKEMMSPQNRKLVQPPEGHKSLATMTSPAIRANLSNNPPDCSLTSVHFKG</sequence>
<gene>
    <name evidence="3" type="ORF">SAY87_005532</name>
</gene>
<dbReference type="Gene3D" id="3.10.110.10">
    <property type="entry name" value="Ubiquitin Conjugating Enzyme"/>
    <property type="match status" value="1"/>
</dbReference>
<evidence type="ECO:0000313" key="4">
    <source>
        <dbReference type="Proteomes" id="UP001345219"/>
    </source>
</evidence>
<dbReference type="EMBL" id="JAXIOK010000010">
    <property type="protein sequence ID" value="KAK4760639.1"/>
    <property type="molecule type" value="Genomic_DNA"/>
</dbReference>
<dbReference type="SUPFAM" id="SSF54495">
    <property type="entry name" value="UBC-like"/>
    <property type="match status" value="1"/>
</dbReference>
<name>A0AAN7Q7S1_9MYRT</name>
<dbReference type="SMART" id="SM00212">
    <property type="entry name" value="UBCc"/>
    <property type="match status" value="1"/>
</dbReference>
<dbReference type="AlphaFoldDB" id="A0AAN7Q7S1"/>
<dbReference type="InterPro" id="IPR045046">
    <property type="entry name" value="Vps9-like"/>
</dbReference>
<dbReference type="SUPFAM" id="SSF109993">
    <property type="entry name" value="VPS9 domain"/>
    <property type="match status" value="1"/>
</dbReference>
<dbReference type="GO" id="GO:0030139">
    <property type="term" value="C:endocytic vesicle"/>
    <property type="evidence" value="ECO:0007669"/>
    <property type="project" value="TreeGrafter"/>
</dbReference>
<dbReference type="PANTHER" id="PTHR23101:SF63">
    <property type="entry name" value="VACUOLAR PROTEIN SORTING-ASSOCIATED PROTEIN 9A-LIKE ISOFORM X1"/>
    <property type="match status" value="1"/>
</dbReference>
<dbReference type="Pfam" id="PF18151">
    <property type="entry name" value="DUF5601"/>
    <property type="match status" value="1"/>
</dbReference>
<dbReference type="InterPro" id="IPR000608">
    <property type="entry name" value="UBC"/>
</dbReference>
<dbReference type="FunFam" id="3.10.110.10:FF:000019">
    <property type="entry name" value="Ubiquitin-conjugating enzyme E2 variant 1C"/>
    <property type="match status" value="1"/>
</dbReference>
<dbReference type="GO" id="GO:0005829">
    <property type="term" value="C:cytosol"/>
    <property type="evidence" value="ECO:0007669"/>
    <property type="project" value="TreeGrafter"/>
</dbReference>
<dbReference type="GO" id="GO:0005085">
    <property type="term" value="F:guanyl-nucleotide exchange factor activity"/>
    <property type="evidence" value="ECO:0007669"/>
    <property type="project" value="InterPro"/>
</dbReference>
<evidence type="ECO:0000256" key="1">
    <source>
        <dbReference type="ARBA" id="ARBA00065118"/>
    </source>
</evidence>
<dbReference type="PANTHER" id="PTHR23101">
    <property type="entry name" value="RAB GDP/GTP EXCHANGE FACTOR"/>
    <property type="match status" value="1"/>
</dbReference>
<proteinExistence type="predicted"/>
<reference evidence="3 4" key="1">
    <citation type="journal article" date="2023" name="Hortic Res">
        <title>Pangenome of water caltrop reveals structural variations and asymmetric subgenome divergence after allopolyploidization.</title>
        <authorList>
            <person name="Zhang X."/>
            <person name="Chen Y."/>
            <person name="Wang L."/>
            <person name="Yuan Y."/>
            <person name="Fang M."/>
            <person name="Shi L."/>
            <person name="Lu R."/>
            <person name="Comes H.P."/>
            <person name="Ma Y."/>
            <person name="Chen Y."/>
            <person name="Huang G."/>
            <person name="Zhou Y."/>
            <person name="Zheng Z."/>
            <person name="Qiu Y."/>
        </authorList>
    </citation>
    <scope>NUCLEOTIDE SEQUENCE [LARGE SCALE GENOMIC DNA]</scope>
    <source>
        <tissue evidence="3">Roots</tissue>
    </source>
</reference>